<organism evidence="1 2">
    <name type="scientific">Xenopus laevis</name>
    <name type="common">African clawed frog</name>
    <dbReference type="NCBI Taxonomy" id="8355"/>
    <lineage>
        <taxon>Eukaryota</taxon>
        <taxon>Metazoa</taxon>
        <taxon>Chordata</taxon>
        <taxon>Craniata</taxon>
        <taxon>Vertebrata</taxon>
        <taxon>Euteleostomi</taxon>
        <taxon>Amphibia</taxon>
        <taxon>Batrachia</taxon>
        <taxon>Anura</taxon>
        <taxon>Pipoidea</taxon>
        <taxon>Pipidae</taxon>
        <taxon>Xenopodinae</taxon>
        <taxon>Xenopus</taxon>
        <taxon>Xenopus</taxon>
    </lineage>
</organism>
<evidence type="ECO:0000313" key="2">
    <source>
        <dbReference type="Proteomes" id="UP000694892"/>
    </source>
</evidence>
<protein>
    <submittedName>
        <fullName evidence="1">Uncharacterized protein</fullName>
    </submittedName>
</protein>
<proteinExistence type="predicted"/>
<name>A0A974HV60_XENLA</name>
<reference evidence="2" key="1">
    <citation type="journal article" date="2016" name="Nature">
        <title>Genome evolution in the allotetraploid frog Xenopus laevis.</title>
        <authorList>
            <person name="Session A.M."/>
            <person name="Uno Y."/>
            <person name="Kwon T."/>
            <person name="Chapman J.A."/>
            <person name="Toyoda A."/>
            <person name="Takahashi S."/>
            <person name="Fukui A."/>
            <person name="Hikosaka A."/>
            <person name="Suzuki A."/>
            <person name="Kondo M."/>
            <person name="van Heeringen S.J."/>
            <person name="Quigley I."/>
            <person name="Heinz S."/>
            <person name="Ogino H."/>
            <person name="Ochi H."/>
            <person name="Hellsten U."/>
            <person name="Lyons J.B."/>
            <person name="Simakov O."/>
            <person name="Putnam N."/>
            <person name="Stites J."/>
            <person name="Kuroki Y."/>
            <person name="Tanaka T."/>
            <person name="Michiue T."/>
            <person name="Watanabe M."/>
            <person name="Bogdanovic O."/>
            <person name="Lister R."/>
            <person name="Georgiou G."/>
            <person name="Paranjpe S.S."/>
            <person name="van Kruijsbergen I."/>
            <person name="Shu S."/>
            <person name="Carlson J."/>
            <person name="Kinoshita T."/>
            <person name="Ohta Y."/>
            <person name="Mawaribuchi S."/>
            <person name="Jenkins J."/>
            <person name="Grimwood J."/>
            <person name="Schmutz J."/>
            <person name="Mitros T."/>
            <person name="Mozaffari S.V."/>
            <person name="Suzuki Y."/>
            <person name="Haramoto Y."/>
            <person name="Yamamoto T.S."/>
            <person name="Takagi C."/>
            <person name="Heald R."/>
            <person name="Miller K."/>
            <person name="Haudenschild C."/>
            <person name="Kitzman J."/>
            <person name="Nakayama T."/>
            <person name="Izutsu Y."/>
            <person name="Robert J."/>
            <person name="Fortriede J."/>
            <person name="Burns K."/>
            <person name="Lotay V."/>
            <person name="Karimi K."/>
            <person name="Yasuoka Y."/>
            <person name="Dichmann D.S."/>
            <person name="Flajnik M.F."/>
            <person name="Houston D.W."/>
            <person name="Shendure J."/>
            <person name="DuPasquier L."/>
            <person name="Vize P.D."/>
            <person name="Zorn A.M."/>
            <person name="Ito M."/>
            <person name="Marcotte E.M."/>
            <person name="Wallingford J.B."/>
            <person name="Ito Y."/>
            <person name="Asashima M."/>
            <person name="Ueno N."/>
            <person name="Matsuda Y."/>
            <person name="Veenstra G.J."/>
            <person name="Fujiyama A."/>
            <person name="Harland R.M."/>
            <person name="Taira M."/>
            <person name="Rokhsar D.S."/>
        </authorList>
    </citation>
    <scope>NUCLEOTIDE SEQUENCE [LARGE SCALE GENOMIC DNA]</scope>
    <source>
        <strain evidence="2">J</strain>
    </source>
</reference>
<dbReference type="AlphaFoldDB" id="A0A974HV60"/>
<evidence type="ECO:0000313" key="1">
    <source>
        <dbReference type="EMBL" id="OCT91549.1"/>
    </source>
</evidence>
<sequence length="219" mass="25194">MAIHSFPSFPQTCCLSGDAHVSNPLLLSSSYGAPRRLNLFIRNRRNPQLFQQFLFFCTSCLYCTCCSCLLVCKEGAQKVNKIVTVYRITGENECSIYTERLKIFKKYQIVPGLSCCSRMGKVARYCAQAYAWCTWDLPALQAPFPVFSNHMLEELFWENDGFPKEIVDTTLCGQTNVVVLEYQNWMELHCLKWKNMSYRPIQCLYVSADPGPHFSSKKK</sequence>
<gene>
    <name evidence="1" type="ORF">XELAEV_18014607mg</name>
</gene>
<accession>A0A974HV60</accession>
<dbReference type="Proteomes" id="UP000694892">
    <property type="component" value="Chromosome 2S"/>
</dbReference>
<dbReference type="EMBL" id="CM004469">
    <property type="protein sequence ID" value="OCT91549.1"/>
    <property type="molecule type" value="Genomic_DNA"/>
</dbReference>